<protein>
    <submittedName>
        <fullName evidence="1">WG repeat-containing protein</fullName>
    </submittedName>
</protein>
<dbReference type="PROSITE" id="PS51257">
    <property type="entry name" value="PROKAR_LIPOPROTEIN"/>
    <property type="match status" value="1"/>
</dbReference>
<dbReference type="Pfam" id="PF14903">
    <property type="entry name" value="WG_beta_rep"/>
    <property type="match status" value="5"/>
</dbReference>
<name>A0A9D9HUZ1_9BACT</name>
<accession>A0A9D9HUZ1</accession>
<comment type="caution">
    <text evidence="1">The sequence shown here is derived from an EMBL/GenBank/DDBJ whole genome shotgun (WGS) entry which is preliminary data.</text>
</comment>
<reference evidence="1" key="1">
    <citation type="submission" date="2020-10" db="EMBL/GenBank/DDBJ databases">
        <authorList>
            <person name="Gilroy R."/>
        </authorList>
    </citation>
    <scope>NUCLEOTIDE SEQUENCE</scope>
    <source>
        <strain evidence="1">G3-3990</strain>
    </source>
</reference>
<organism evidence="1 2">
    <name type="scientific">Candidatus Gallipaludibacter merdavium</name>
    <dbReference type="NCBI Taxonomy" id="2840839"/>
    <lineage>
        <taxon>Bacteria</taxon>
        <taxon>Pseudomonadati</taxon>
        <taxon>Bacteroidota</taxon>
        <taxon>Bacteroidia</taxon>
        <taxon>Bacteroidales</taxon>
        <taxon>Candidatus Gallipaludibacter</taxon>
    </lineage>
</organism>
<dbReference type="AlphaFoldDB" id="A0A9D9HUZ1"/>
<evidence type="ECO:0000313" key="1">
    <source>
        <dbReference type="EMBL" id="MBO8460515.1"/>
    </source>
</evidence>
<reference evidence="1" key="2">
    <citation type="journal article" date="2021" name="PeerJ">
        <title>Extensive microbial diversity within the chicken gut microbiome revealed by metagenomics and culture.</title>
        <authorList>
            <person name="Gilroy R."/>
            <person name="Ravi A."/>
            <person name="Getino M."/>
            <person name="Pursley I."/>
            <person name="Horton D.L."/>
            <person name="Alikhan N.F."/>
            <person name="Baker D."/>
            <person name="Gharbi K."/>
            <person name="Hall N."/>
            <person name="Watson M."/>
            <person name="Adriaenssens E.M."/>
            <person name="Foster-Nyarko E."/>
            <person name="Jarju S."/>
            <person name="Secka A."/>
            <person name="Antonio M."/>
            <person name="Oren A."/>
            <person name="Chaudhuri R.R."/>
            <person name="La Ragione R."/>
            <person name="Hildebrand F."/>
            <person name="Pallen M.J."/>
        </authorList>
    </citation>
    <scope>NUCLEOTIDE SEQUENCE</scope>
    <source>
        <strain evidence="1">G3-3990</strain>
    </source>
</reference>
<dbReference type="PANTHER" id="PTHR37841:SF1">
    <property type="entry name" value="DUF3298 DOMAIN-CONTAINING PROTEIN"/>
    <property type="match status" value="1"/>
</dbReference>
<dbReference type="EMBL" id="JADIMG010000089">
    <property type="protein sequence ID" value="MBO8460515.1"/>
    <property type="molecule type" value="Genomic_DNA"/>
</dbReference>
<sequence>MKTMRKIFMSLPFFALGLVGCEERTPYTDTTKLWPAGGADGKYGYIDQKGTMKIPAMYDYTTTFSCGYALVQSGENLYFIDKKGNIQGGMSFDYANPFFNDYAVFELDGKYGLLNKKLEYQIQPIYSWLGDFRDGLAYASMQGDKYGFVNKSGKYTINEIYKYAYDFIDGLAPVSNDGTKWGCVNSKGEYVVSPVYDAIYPYSSKMAPFERDGKIGFLNTSGKEAVMPIYEDASHFFENDLAPVCLNGKYGYIDKKGNVKIATQYDYAFSFSEGYAIVANYSQDGESATAMVIDTKGNVVFTLPKGFGPSEAGGYFHNGLLLIGGETDTNNKWEYRYIDTKGNLVYSWTEDYSSYYAPQKVSKNKDMKKVPTKHFSLGHKK</sequence>
<dbReference type="InterPro" id="IPR032774">
    <property type="entry name" value="WG_beta_rep"/>
</dbReference>
<dbReference type="Proteomes" id="UP000823641">
    <property type="component" value="Unassembled WGS sequence"/>
</dbReference>
<evidence type="ECO:0000313" key="2">
    <source>
        <dbReference type="Proteomes" id="UP000823641"/>
    </source>
</evidence>
<gene>
    <name evidence="1" type="ORF">IAA73_09310</name>
</gene>
<dbReference type="PANTHER" id="PTHR37841">
    <property type="entry name" value="GLR2918 PROTEIN"/>
    <property type="match status" value="1"/>
</dbReference>
<proteinExistence type="predicted"/>